<dbReference type="Proteomes" id="UP000596145">
    <property type="component" value="Chromosome"/>
</dbReference>
<proteinExistence type="predicted"/>
<keyword evidence="2" id="KW-0378">Hydrolase</keyword>
<dbReference type="GO" id="GO:0004519">
    <property type="term" value="F:endonuclease activity"/>
    <property type="evidence" value="ECO:0007669"/>
    <property type="project" value="UniProtKB-KW"/>
</dbReference>
<feature type="region of interest" description="Disordered" evidence="1">
    <location>
        <begin position="370"/>
        <end position="399"/>
    </location>
</feature>
<feature type="region of interest" description="Disordered" evidence="1">
    <location>
        <begin position="315"/>
        <end position="334"/>
    </location>
</feature>
<evidence type="ECO:0000313" key="3">
    <source>
        <dbReference type="Proteomes" id="UP000596145"/>
    </source>
</evidence>
<keyword evidence="2" id="KW-0540">Nuclease</keyword>
<evidence type="ECO:0000256" key="1">
    <source>
        <dbReference type="SAM" id="MobiDB-lite"/>
    </source>
</evidence>
<sequence>MTALTDYARLTRGLDLLRDVYEIDRRHPNSVELVSAAAYVFESTASAWLTAARSWFGSGNDDALAEAESLPLDTLIAISRAIYKAAPELREELRTELARSAHGKTPEAVRAHAKQKLKETVTAKVTNTMTISHEADVMGMKHAHLRLREAQMNELQARALAVTSLNRNEPVAVRLADGLLKLLSGTSPDYSDHFNRSLTPAIMLTIDDSTYVGDGKFATTDGQIIDAKDFCDYTLAPYGFVCIYDSTGHIGVEYELRNERFASGHLRNAVTLDQIFCAHPGCHELAQYGQFHHTIAVADGGVATSDTIIPLCKPHNAQNDDHKERNKNGWHGRHPITGEAGYNPPGSEEWFYNGHPSTAYSGRAIHLRHRKMREDKRRKAKRKRRRATPYTRRRGRRWL</sequence>
<dbReference type="OrthoDB" id="3513062at2"/>
<dbReference type="GeneID" id="92760392"/>
<dbReference type="EMBL" id="CP066007">
    <property type="protein sequence ID" value="QQB45457.1"/>
    <property type="molecule type" value="Genomic_DNA"/>
</dbReference>
<reference evidence="2 3" key="1">
    <citation type="submission" date="2020-12" db="EMBL/GenBank/DDBJ databases">
        <title>FDA dAtabase for Regulatory Grade micrObial Sequences (FDA-ARGOS): Supporting development and validation of Infectious Disease Dx tests.</title>
        <authorList>
            <person name="Sproer C."/>
            <person name="Gronow S."/>
            <person name="Severitt S."/>
            <person name="Schroder I."/>
            <person name="Tallon L."/>
            <person name="Sadzewicz L."/>
            <person name="Zhao X."/>
            <person name="Boylan J."/>
            <person name="Ott S."/>
            <person name="Bowen H."/>
            <person name="Vavikolanu K."/>
            <person name="Mehta A."/>
            <person name="Aluvathingal J."/>
            <person name="Nadendla S."/>
            <person name="Lowell S."/>
            <person name="Myers T."/>
            <person name="Yan Y."/>
            <person name="Sichtig H."/>
        </authorList>
    </citation>
    <scope>NUCLEOTIDE SEQUENCE [LARGE SCALE GENOMIC DNA]</scope>
    <source>
        <strain evidence="2 3">FDAARGOS_1053</strain>
    </source>
</reference>
<dbReference type="AlphaFoldDB" id="A0A7T4EDP3"/>
<keyword evidence="2" id="KW-0255">Endonuclease</keyword>
<organism evidence="2 3">
    <name type="scientific">Corynebacterium glucuronolyticum</name>
    <dbReference type="NCBI Taxonomy" id="39791"/>
    <lineage>
        <taxon>Bacteria</taxon>
        <taxon>Bacillati</taxon>
        <taxon>Actinomycetota</taxon>
        <taxon>Actinomycetes</taxon>
        <taxon>Mycobacteriales</taxon>
        <taxon>Corynebacteriaceae</taxon>
        <taxon>Corynebacterium</taxon>
    </lineage>
</organism>
<gene>
    <name evidence="2" type="ORF">I6I10_07960</name>
</gene>
<dbReference type="RefSeq" id="WP_084037029.1">
    <property type="nucleotide sequence ID" value="NZ_CP066007.1"/>
</dbReference>
<dbReference type="CDD" id="cd00085">
    <property type="entry name" value="HNHc"/>
    <property type="match status" value="1"/>
</dbReference>
<name>A0A7T4EDP3_9CORY</name>
<protein>
    <submittedName>
        <fullName evidence="2">HNH endonuclease</fullName>
    </submittedName>
</protein>
<feature type="compositionally biased region" description="Basic residues" evidence="1">
    <location>
        <begin position="378"/>
        <end position="399"/>
    </location>
</feature>
<feature type="compositionally biased region" description="Basic and acidic residues" evidence="1">
    <location>
        <begin position="318"/>
        <end position="327"/>
    </location>
</feature>
<evidence type="ECO:0000313" key="2">
    <source>
        <dbReference type="EMBL" id="QQB45457.1"/>
    </source>
</evidence>
<dbReference type="InterPro" id="IPR003615">
    <property type="entry name" value="HNH_nuc"/>
</dbReference>
<accession>A0A7T4EDP3</accession>